<keyword evidence="6" id="KW-1185">Reference proteome</keyword>
<feature type="DNA-binding region" description="HMG box" evidence="3">
    <location>
        <begin position="217"/>
        <end position="285"/>
    </location>
</feature>
<dbReference type="EMBL" id="SKBN01000061">
    <property type="protein sequence ID" value="TGJ84690.1"/>
    <property type="molecule type" value="Genomic_DNA"/>
</dbReference>
<dbReference type="PROSITE" id="PS50118">
    <property type="entry name" value="HMG_BOX_2"/>
    <property type="match status" value="1"/>
</dbReference>
<dbReference type="InterPro" id="IPR036910">
    <property type="entry name" value="HMG_box_dom_sf"/>
</dbReference>
<evidence type="ECO:0000313" key="5">
    <source>
        <dbReference type="EMBL" id="TGJ84690.1"/>
    </source>
</evidence>
<dbReference type="SUPFAM" id="SSF47095">
    <property type="entry name" value="HMG-box"/>
    <property type="match status" value="1"/>
</dbReference>
<gene>
    <name evidence="5" type="ORF">E0Z10_g4077</name>
</gene>
<dbReference type="PANTHER" id="PTHR10270">
    <property type="entry name" value="SOX TRANSCRIPTION FACTOR"/>
    <property type="match status" value="1"/>
</dbReference>
<organism evidence="5 6">
    <name type="scientific">Xylaria hypoxylon</name>
    <dbReference type="NCBI Taxonomy" id="37992"/>
    <lineage>
        <taxon>Eukaryota</taxon>
        <taxon>Fungi</taxon>
        <taxon>Dikarya</taxon>
        <taxon>Ascomycota</taxon>
        <taxon>Pezizomycotina</taxon>
        <taxon>Sordariomycetes</taxon>
        <taxon>Xylariomycetidae</taxon>
        <taxon>Xylariales</taxon>
        <taxon>Xylariaceae</taxon>
        <taxon>Xylaria</taxon>
    </lineage>
</organism>
<evidence type="ECO:0000256" key="1">
    <source>
        <dbReference type="ARBA" id="ARBA00023125"/>
    </source>
</evidence>
<dbReference type="InterPro" id="IPR050140">
    <property type="entry name" value="SRY-related_HMG-box_TF-like"/>
</dbReference>
<sequence>MQYIDPQLLAADASMQLDQAEPESYTDLLQNDNPFPYYPASPEHFDFASAYPEEPLNAIQSMFQPNFYDTQLFMAPTYTEGPLAIMENEFQRGFFLNSQPPSFAPPEFLSSYEDSSTQTDEPGRALVAPVQYSKYSLRTRKGQGPNLSGLRNVSQSRAQKRVVLPQRKIRAPRPLPEGKGLDEPLSTLAATLPHIPEVDMDTFVSRNRDERIFKGKITRPSNAFMLYRHAYCKYARALLSIHHNADISRVIGASWRQESEEVKSRFFEYAFTEKAVHTRHFPKYTYAPGKSNMAEY</sequence>
<dbReference type="InterPro" id="IPR009071">
    <property type="entry name" value="HMG_box_dom"/>
</dbReference>
<name>A0A4Z0YZP6_9PEZI</name>
<keyword evidence="1 3" id="KW-0238">DNA-binding</keyword>
<protein>
    <recommendedName>
        <fullName evidence="4">HMG box domain-containing protein</fullName>
    </recommendedName>
</protein>
<keyword evidence="3" id="KW-0539">Nucleus</keyword>
<evidence type="ECO:0000313" key="6">
    <source>
        <dbReference type="Proteomes" id="UP000297716"/>
    </source>
</evidence>
<dbReference type="Gene3D" id="1.10.30.10">
    <property type="entry name" value="High mobility group box domain"/>
    <property type="match status" value="1"/>
</dbReference>
<dbReference type="GO" id="GO:0001228">
    <property type="term" value="F:DNA-binding transcription activator activity, RNA polymerase II-specific"/>
    <property type="evidence" value="ECO:0007669"/>
    <property type="project" value="TreeGrafter"/>
</dbReference>
<dbReference type="PANTHER" id="PTHR10270:SF161">
    <property type="entry name" value="SEX-DETERMINING REGION Y PROTEIN"/>
    <property type="match status" value="1"/>
</dbReference>
<dbReference type="Pfam" id="PF00505">
    <property type="entry name" value="HMG_box"/>
    <property type="match status" value="1"/>
</dbReference>
<dbReference type="CDD" id="cd01389">
    <property type="entry name" value="HMG-box_ROX1-like"/>
    <property type="match status" value="1"/>
</dbReference>
<dbReference type="GO" id="GO:0005634">
    <property type="term" value="C:nucleus"/>
    <property type="evidence" value="ECO:0007669"/>
    <property type="project" value="UniProtKB-UniRule"/>
</dbReference>
<reference evidence="5 6" key="1">
    <citation type="submission" date="2019-03" db="EMBL/GenBank/DDBJ databases">
        <title>Draft genome sequence of Xylaria hypoxylon DSM 108379, a ubiquitous saprotrophic-parasitic fungi on hardwood.</title>
        <authorList>
            <person name="Buettner E."/>
            <person name="Leonhardt S."/>
            <person name="Gebauer A.M."/>
            <person name="Liers C."/>
            <person name="Hofrichter M."/>
            <person name="Kellner H."/>
        </authorList>
    </citation>
    <scope>NUCLEOTIDE SEQUENCE [LARGE SCALE GENOMIC DNA]</scope>
    <source>
        <strain evidence="5 6">DSM 108379</strain>
    </source>
</reference>
<proteinExistence type="predicted"/>
<dbReference type="SMART" id="SM00398">
    <property type="entry name" value="HMG"/>
    <property type="match status" value="1"/>
</dbReference>
<evidence type="ECO:0000256" key="3">
    <source>
        <dbReference type="PROSITE-ProRule" id="PRU00267"/>
    </source>
</evidence>
<dbReference type="STRING" id="37992.A0A4Z0YZP6"/>
<dbReference type="GO" id="GO:0000122">
    <property type="term" value="P:negative regulation of transcription by RNA polymerase II"/>
    <property type="evidence" value="ECO:0007669"/>
    <property type="project" value="TreeGrafter"/>
</dbReference>
<dbReference type="GO" id="GO:0030154">
    <property type="term" value="P:cell differentiation"/>
    <property type="evidence" value="ECO:0007669"/>
    <property type="project" value="TreeGrafter"/>
</dbReference>
<accession>A0A4Z0YZP6</accession>
<dbReference type="GO" id="GO:0000978">
    <property type="term" value="F:RNA polymerase II cis-regulatory region sequence-specific DNA binding"/>
    <property type="evidence" value="ECO:0007669"/>
    <property type="project" value="TreeGrafter"/>
</dbReference>
<dbReference type="AlphaFoldDB" id="A0A4Z0YZP6"/>
<feature type="domain" description="HMG box" evidence="4">
    <location>
        <begin position="217"/>
        <end position="285"/>
    </location>
</feature>
<dbReference type="Proteomes" id="UP000297716">
    <property type="component" value="Unassembled WGS sequence"/>
</dbReference>
<comment type="caution">
    <text evidence="5">The sequence shown here is derived from an EMBL/GenBank/DDBJ whole genome shotgun (WGS) entry which is preliminary data.</text>
</comment>
<evidence type="ECO:0000259" key="4">
    <source>
        <dbReference type="PROSITE" id="PS50118"/>
    </source>
</evidence>
<dbReference type="OrthoDB" id="2307332at2759"/>
<evidence type="ECO:0000256" key="2">
    <source>
        <dbReference type="ARBA" id="ARBA00023163"/>
    </source>
</evidence>
<keyword evidence="2" id="KW-0804">Transcription</keyword>